<dbReference type="AlphaFoldDB" id="A0A550CP68"/>
<dbReference type="EMBL" id="VDMD01000003">
    <property type="protein sequence ID" value="TRM66577.1"/>
    <property type="molecule type" value="Genomic_DNA"/>
</dbReference>
<reference evidence="2 3" key="1">
    <citation type="journal article" date="2019" name="New Phytol.">
        <title>Comparative genomics reveals unique wood-decay strategies and fruiting body development in the Schizophyllaceae.</title>
        <authorList>
            <person name="Almasi E."/>
            <person name="Sahu N."/>
            <person name="Krizsan K."/>
            <person name="Balint B."/>
            <person name="Kovacs G.M."/>
            <person name="Kiss B."/>
            <person name="Cseklye J."/>
            <person name="Drula E."/>
            <person name="Henrissat B."/>
            <person name="Nagy I."/>
            <person name="Chovatia M."/>
            <person name="Adam C."/>
            <person name="LaButti K."/>
            <person name="Lipzen A."/>
            <person name="Riley R."/>
            <person name="Grigoriev I.V."/>
            <person name="Nagy L.G."/>
        </authorList>
    </citation>
    <scope>NUCLEOTIDE SEQUENCE [LARGE SCALE GENOMIC DNA]</scope>
    <source>
        <strain evidence="2 3">NL-1724</strain>
    </source>
</reference>
<protein>
    <submittedName>
        <fullName evidence="2">Uncharacterized protein</fullName>
    </submittedName>
</protein>
<organism evidence="2 3">
    <name type="scientific">Schizophyllum amplum</name>
    <dbReference type="NCBI Taxonomy" id="97359"/>
    <lineage>
        <taxon>Eukaryota</taxon>
        <taxon>Fungi</taxon>
        <taxon>Dikarya</taxon>
        <taxon>Basidiomycota</taxon>
        <taxon>Agaricomycotina</taxon>
        <taxon>Agaricomycetes</taxon>
        <taxon>Agaricomycetidae</taxon>
        <taxon>Agaricales</taxon>
        <taxon>Schizophyllaceae</taxon>
        <taxon>Schizophyllum</taxon>
    </lineage>
</organism>
<dbReference type="OrthoDB" id="2393824at2759"/>
<evidence type="ECO:0000313" key="3">
    <source>
        <dbReference type="Proteomes" id="UP000320762"/>
    </source>
</evidence>
<comment type="caution">
    <text evidence="2">The sequence shown here is derived from an EMBL/GenBank/DDBJ whole genome shotgun (WGS) entry which is preliminary data.</text>
</comment>
<sequence length="879" mass="98015">MSLPEIRSILHEAAGKLTPQNSATLLSSILHVFFRERLQPLDPDYVSEAACRDLIKANAELYPLLERAVAEQDGTHLWACDALAFRGVDLRTRRAVIQADSAAEIELYGLLDQYRTPVSEFANSSTPLKTWNASPANESSAEFISSLRLTNTSSDAPCLLLHDLGKLIPPLAASHLTQVLTHSIFVNASGTGKTRLVLEGLCQQWGFYIPCTFDEFRLGSMDMRECLTPDGISLQCGFQPFQPWTASDIAAHIAVARDTFSRILLSRLIWFQTYLDVLEDTDSAHARKGWLLLQALTLNLDHGDIFGFVTSILSRFTQSYIDDMIADMFLDVKSRLGGRGTNLFCVLDASQYANKLYRGAFGQETTTLRELARSWENYEGLTIILTGTDIDVAPFHRPEPTRYSIYTNTGMFDTPAAQQEYITRYLPPALAESVHARALFARMWTWLRGRYVLVLLDAYIAHFTTGKPPNIPQATIQDTLSETSYEAAFWFSKFRAPALSSDRQAWFASQSALLRIILTGKDHVLFTDTCFRLAAHGVAPITNATGTEALLHEPSVVLSLVQNIFPDSGHTLGFYPDTLISLLTEPPAHRTYHLSFIPVLVEALRSDKHRLCDIFVFPGLPPRWAMERVRLVHVSRDEEGKKTKSDPFEQLVSQTQREDAWTTDSPSWLLHETRAPFCLASGFSHADLLFVLRLAHGQCLYVALTTLFKNEHVNVTSYDVQAKLSQLAPDRIFKGARSEALSDFRFGDLPRKASGLGVPPLLRLVITFPYELDINEVEGADTVAQPFAAVNTALLREYADTIKVSDIVGRLKDVLDISTGPEKRKVQSVSAESGTAKRPRTRLETKMAGAANNDLAISQRASQEEAPLRRSTRRVPGLF</sequence>
<evidence type="ECO:0000256" key="1">
    <source>
        <dbReference type="SAM" id="MobiDB-lite"/>
    </source>
</evidence>
<keyword evidence="3" id="KW-1185">Reference proteome</keyword>
<feature type="region of interest" description="Disordered" evidence="1">
    <location>
        <begin position="825"/>
        <end position="879"/>
    </location>
</feature>
<dbReference type="Proteomes" id="UP000320762">
    <property type="component" value="Unassembled WGS sequence"/>
</dbReference>
<accession>A0A550CP68</accession>
<gene>
    <name evidence="2" type="ORF">BD626DRAFT_609201</name>
</gene>
<proteinExistence type="predicted"/>
<name>A0A550CP68_9AGAR</name>
<evidence type="ECO:0000313" key="2">
    <source>
        <dbReference type="EMBL" id="TRM66577.1"/>
    </source>
</evidence>